<dbReference type="AlphaFoldDB" id="W5N6H7"/>
<dbReference type="Bgee" id="ENSLOCG00000013182">
    <property type="expression patterns" value="Expressed in ovary and 13 other cell types or tissues"/>
</dbReference>
<evidence type="ECO:0000256" key="2">
    <source>
        <dbReference type="SAM" id="MobiDB-lite"/>
    </source>
</evidence>
<reference evidence="3" key="2">
    <citation type="submission" date="2025-08" db="UniProtKB">
        <authorList>
            <consortium name="Ensembl"/>
        </authorList>
    </citation>
    <scope>IDENTIFICATION</scope>
</reference>
<dbReference type="GeneTree" id="ENSGT00940000155306"/>
<dbReference type="PANTHER" id="PTHR14484:SF0">
    <property type="entry name" value="COILED-COIL DOMAIN-CONTAINING PROTEIN 71"/>
    <property type="match status" value="1"/>
</dbReference>
<dbReference type="Pfam" id="PF15374">
    <property type="entry name" value="CCDC71L"/>
    <property type="match status" value="1"/>
</dbReference>
<dbReference type="InterPro" id="IPR026695">
    <property type="entry name" value="Ccdc71/71L"/>
</dbReference>
<feature type="compositionally biased region" description="Polar residues" evidence="2">
    <location>
        <begin position="202"/>
        <end position="228"/>
    </location>
</feature>
<evidence type="ECO:0000256" key="1">
    <source>
        <dbReference type="ARBA" id="ARBA00022553"/>
    </source>
</evidence>
<reference evidence="4" key="1">
    <citation type="submission" date="2011-12" db="EMBL/GenBank/DDBJ databases">
        <title>The Draft Genome of Lepisosteus oculatus.</title>
        <authorList>
            <consortium name="The Broad Institute Genome Assembly &amp; Analysis Group"/>
            <consortium name="Computational R&amp;D Group"/>
            <consortium name="and Sequencing Platform"/>
            <person name="Di Palma F."/>
            <person name="Alfoldi J."/>
            <person name="Johnson J."/>
            <person name="Berlin A."/>
            <person name="Gnerre S."/>
            <person name="Jaffe D."/>
            <person name="MacCallum I."/>
            <person name="Young S."/>
            <person name="Walker B.J."/>
            <person name="Lander E.S."/>
            <person name="Lindblad-Toh K."/>
        </authorList>
    </citation>
    <scope>NUCLEOTIDE SEQUENCE [LARGE SCALE GENOMIC DNA]</scope>
</reference>
<protein>
    <submittedName>
        <fullName evidence="3">Coiled-coil domain containing 71</fullName>
    </submittedName>
</protein>
<feature type="region of interest" description="Disordered" evidence="2">
    <location>
        <begin position="284"/>
        <end position="313"/>
    </location>
</feature>
<keyword evidence="4" id="KW-1185">Reference proteome</keyword>
<accession>W5N6H7</accession>
<evidence type="ECO:0000313" key="3">
    <source>
        <dbReference type="Ensembl" id="ENSLOCP00000016236.1"/>
    </source>
</evidence>
<dbReference type="Ensembl" id="ENSLOCT00000016266.1">
    <property type="protein sequence ID" value="ENSLOCP00000016236.1"/>
    <property type="gene ID" value="ENSLOCG00000013182.1"/>
</dbReference>
<proteinExistence type="predicted"/>
<dbReference type="Proteomes" id="UP000018468">
    <property type="component" value="Linkage group LG5"/>
</dbReference>
<feature type="region of interest" description="Disordered" evidence="2">
    <location>
        <begin position="202"/>
        <end position="235"/>
    </location>
</feature>
<dbReference type="EMBL" id="AHAT01029317">
    <property type="status" value="NOT_ANNOTATED_CDS"/>
    <property type="molecule type" value="Genomic_DNA"/>
</dbReference>
<dbReference type="OMA" id="FPTSMYP"/>
<feature type="compositionally biased region" description="Polar residues" evidence="2">
    <location>
        <begin position="304"/>
        <end position="313"/>
    </location>
</feature>
<dbReference type="FunCoup" id="W5N6H7">
    <property type="interactions" value="1012"/>
</dbReference>
<evidence type="ECO:0000313" key="4">
    <source>
        <dbReference type="Proteomes" id="UP000018468"/>
    </source>
</evidence>
<dbReference type="PANTHER" id="PTHR14484">
    <property type="entry name" value="COILED-COIL DOMAIN-CONTAINING PROTEIN 71"/>
    <property type="match status" value="1"/>
</dbReference>
<dbReference type="eggNOG" id="ENOG502RY9H">
    <property type="taxonomic scope" value="Eukaryota"/>
</dbReference>
<dbReference type="InParanoid" id="W5N6H7"/>
<sequence>MNSKDDIVEKKAVHSWSRITSAGQTALLEALRVFSPMSKDLLDTETQLVSFLQGLKDEGHKATVLKSKDVYGYESCTAETPSVEKMSKPLDTTGKVTKVLKPVKKRARKTVAKKKEINYALLSAAAKLVLKNQPKILLTNLSQESLKRTVAVLSKPSASTVHVVNSTKMQPCLKLTKLTAPSGSPTARLQIHSELGSLGISVPNSNWAPKPTGTSAQPLENSGKTSKGPQADKMRVSSCPVKMAVALVGDSTTVTCQNDRVLKDWQNKRTRVLNCQPDVEVRKRKRLEEPEEPTAKTRPRNGSWVGNGQDESGLNENNLRFKVIKVDDSITDEEVRRKAQKILQVNLSPVIEIRPLIAQ</sequence>
<dbReference type="HOGENOM" id="CLU_049410_1_0_1"/>
<reference evidence="3" key="3">
    <citation type="submission" date="2025-09" db="UniProtKB">
        <authorList>
            <consortium name="Ensembl"/>
        </authorList>
    </citation>
    <scope>IDENTIFICATION</scope>
</reference>
<keyword evidence="1" id="KW-0597">Phosphoprotein</keyword>
<organism evidence="3 4">
    <name type="scientific">Lepisosteus oculatus</name>
    <name type="common">Spotted gar</name>
    <dbReference type="NCBI Taxonomy" id="7918"/>
    <lineage>
        <taxon>Eukaryota</taxon>
        <taxon>Metazoa</taxon>
        <taxon>Chordata</taxon>
        <taxon>Craniata</taxon>
        <taxon>Vertebrata</taxon>
        <taxon>Euteleostomi</taxon>
        <taxon>Actinopterygii</taxon>
        <taxon>Neopterygii</taxon>
        <taxon>Holostei</taxon>
        <taxon>Semionotiformes</taxon>
        <taxon>Lepisosteidae</taxon>
        <taxon>Lepisosteus</taxon>
    </lineage>
</organism>
<name>W5N6H7_LEPOC</name>